<protein>
    <submittedName>
        <fullName evidence="4">PASTA domain-containing protein</fullName>
    </submittedName>
</protein>
<feature type="region of interest" description="Disordered" evidence="1">
    <location>
        <begin position="46"/>
        <end position="94"/>
    </location>
</feature>
<organism evidence="4 5">
    <name type="scientific">Micromonospora halophytica</name>
    <dbReference type="NCBI Taxonomy" id="47864"/>
    <lineage>
        <taxon>Bacteria</taxon>
        <taxon>Bacillati</taxon>
        <taxon>Actinomycetota</taxon>
        <taxon>Actinomycetes</taxon>
        <taxon>Micromonosporales</taxon>
        <taxon>Micromonosporaceae</taxon>
        <taxon>Micromonospora</taxon>
    </lineage>
</organism>
<evidence type="ECO:0000313" key="4">
    <source>
        <dbReference type="EMBL" id="SCG47469.1"/>
    </source>
</evidence>
<dbReference type="RefSeq" id="WP_091293964.1">
    <property type="nucleotide sequence ID" value="NZ_FMDN01000005.1"/>
</dbReference>
<gene>
    <name evidence="4" type="ORF">GA0070560_105118</name>
</gene>
<feature type="domain" description="PASTA" evidence="3">
    <location>
        <begin position="155"/>
        <end position="219"/>
    </location>
</feature>
<dbReference type="AlphaFoldDB" id="A0A1C5HNA7"/>
<dbReference type="SMART" id="SM00740">
    <property type="entry name" value="PASTA"/>
    <property type="match status" value="2"/>
</dbReference>
<feature type="domain" description="PASTA" evidence="3">
    <location>
        <begin position="89"/>
        <end position="153"/>
    </location>
</feature>
<dbReference type="Gene3D" id="3.30.10.20">
    <property type="match status" value="2"/>
</dbReference>
<dbReference type="CDD" id="cd06577">
    <property type="entry name" value="PASTA_pknB"/>
    <property type="match status" value="2"/>
</dbReference>
<feature type="compositionally biased region" description="Low complexity" evidence="1">
    <location>
        <begin position="49"/>
        <end position="81"/>
    </location>
</feature>
<evidence type="ECO:0000259" key="3">
    <source>
        <dbReference type="PROSITE" id="PS51178"/>
    </source>
</evidence>
<dbReference type="STRING" id="47864.GA0070560_105118"/>
<accession>A0A1C5HNA7</accession>
<dbReference type="OrthoDB" id="3363460at2"/>
<reference evidence="5" key="1">
    <citation type="submission" date="2016-06" db="EMBL/GenBank/DDBJ databases">
        <authorList>
            <person name="Varghese N."/>
        </authorList>
    </citation>
    <scope>NUCLEOTIDE SEQUENCE [LARGE SCALE GENOMIC DNA]</scope>
    <source>
        <strain evidence="5">DSM 43171</strain>
    </source>
</reference>
<dbReference type="Proteomes" id="UP000199408">
    <property type="component" value="Unassembled WGS sequence"/>
</dbReference>
<name>A0A1C5HNA7_9ACTN</name>
<feature type="transmembrane region" description="Helical" evidence="2">
    <location>
        <begin position="21"/>
        <end position="44"/>
    </location>
</feature>
<dbReference type="EMBL" id="FMDN01000005">
    <property type="protein sequence ID" value="SCG47469.1"/>
    <property type="molecule type" value="Genomic_DNA"/>
</dbReference>
<keyword evidence="2" id="KW-0472">Membrane</keyword>
<keyword evidence="5" id="KW-1185">Reference proteome</keyword>
<evidence type="ECO:0000256" key="1">
    <source>
        <dbReference type="SAM" id="MobiDB-lite"/>
    </source>
</evidence>
<dbReference type="SUPFAM" id="SSF54184">
    <property type="entry name" value="Penicillin-binding protein 2x (pbp-2x), c-terminal domain"/>
    <property type="match status" value="1"/>
</dbReference>
<keyword evidence="2" id="KW-1133">Transmembrane helix</keyword>
<evidence type="ECO:0000256" key="2">
    <source>
        <dbReference type="SAM" id="Phobius"/>
    </source>
</evidence>
<dbReference type="Pfam" id="PF03793">
    <property type="entry name" value="PASTA"/>
    <property type="match status" value="2"/>
</dbReference>
<dbReference type="InterPro" id="IPR005543">
    <property type="entry name" value="PASTA_dom"/>
</dbReference>
<sequence>MSDGHTLPDGAEPGRPGRASLVLGGALALVLLSSVGATAGWLLADPGRSSPTVPSAAASASGSPSRSTLPAPAAPPTTARPTTPPAPSRSSYDLTVPELLGTDFEKARKELRDRKLSWRLVFGSGSGRDVVRTYPAPGTPVSRGTTVRVYVAGPAPEVEVPDLVDDDCADVAEQLGERGLYPRYPTGRAGTVTAQVPAAGATARWNDKVAVSCAEEEGD</sequence>
<evidence type="ECO:0000313" key="5">
    <source>
        <dbReference type="Proteomes" id="UP000199408"/>
    </source>
</evidence>
<keyword evidence="2" id="KW-0812">Transmembrane</keyword>
<proteinExistence type="predicted"/>
<dbReference type="PROSITE" id="PS51178">
    <property type="entry name" value="PASTA"/>
    <property type="match status" value="2"/>
</dbReference>